<dbReference type="InterPro" id="IPR007138">
    <property type="entry name" value="ABM_dom"/>
</dbReference>
<dbReference type="AlphaFoldDB" id="G8QZE9"/>
<dbReference type="EMBL" id="CP003156">
    <property type="protein sequence ID" value="AEV32577.1"/>
    <property type="molecule type" value="Genomic_DNA"/>
</dbReference>
<evidence type="ECO:0000259" key="1">
    <source>
        <dbReference type="PROSITE" id="PS51725"/>
    </source>
</evidence>
<protein>
    <recommendedName>
        <fullName evidence="1">ABM domain-containing protein</fullName>
    </recommendedName>
</protein>
<dbReference type="RefSeq" id="WP_014201933.1">
    <property type="nucleotide sequence ID" value="NC_016599.1"/>
</dbReference>
<reference evidence="2 3" key="1">
    <citation type="journal article" date="2012" name="Stand. Genomic Sci.">
        <title>Genome sequence of the orange-pigmented seawater bacterium Owenweeksia hongkongensis type strain (UST20020801(T)).</title>
        <authorList>
            <person name="Riedel T."/>
            <person name="Held B."/>
            <person name="Nolan M."/>
            <person name="Lucas S."/>
            <person name="Lapidus A."/>
            <person name="Tice H."/>
            <person name="Del Rio T.G."/>
            <person name="Cheng J.F."/>
            <person name="Han C."/>
            <person name="Tapia R."/>
            <person name="Goodwin L.A."/>
            <person name="Pitluck S."/>
            <person name="Liolios K."/>
            <person name="Mavromatis K."/>
            <person name="Pagani I."/>
            <person name="Ivanova N."/>
            <person name="Mikhailova N."/>
            <person name="Pati A."/>
            <person name="Chen A."/>
            <person name="Palaniappan K."/>
            <person name="Rohde M."/>
            <person name="Tindall B.J."/>
            <person name="Detter J.C."/>
            <person name="Goker M."/>
            <person name="Woyke T."/>
            <person name="Bristow J."/>
            <person name="Eisen J.A."/>
            <person name="Markowitz V."/>
            <person name="Hugenholtz P."/>
            <person name="Klenk H.P."/>
            <person name="Kyrpides N.C."/>
        </authorList>
    </citation>
    <scope>NUCLEOTIDE SEQUENCE</scope>
    <source>
        <strain evidence="3">DSM 17368 / JCM 12287 / NRRL B-23963</strain>
    </source>
</reference>
<proteinExistence type="predicted"/>
<feature type="domain" description="ABM" evidence="1">
    <location>
        <begin position="2"/>
        <end position="91"/>
    </location>
</feature>
<name>G8QZE9_OWEHD</name>
<gene>
    <name evidence="2" type="ordered locus">Oweho_1587</name>
</gene>
<keyword evidence="3" id="KW-1185">Reference proteome</keyword>
<dbReference type="HOGENOM" id="CLU_2342328_0_0_10"/>
<dbReference type="Proteomes" id="UP000005631">
    <property type="component" value="Chromosome"/>
</dbReference>
<dbReference type="InterPro" id="IPR011008">
    <property type="entry name" value="Dimeric_a/b-barrel"/>
</dbReference>
<dbReference type="Gene3D" id="3.30.70.100">
    <property type="match status" value="1"/>
</dbReference>
<organism evidence="2 3">
    <name type="scientific">Owenweeksia hongkongensis (strain DSM 17368 / CIP 108786 / JCM 12287 / NRRL B-23963 / UST20020801)</name>
    <dbReference type="NCBI Taxonomy" id="926562"/>
    <lineage>
        <taxon>Bacteria</taxon>
        <taxon>Pseudomonadati</taxon>
        <taxon>Bacteroidota</taxon>
        <taxon>Flavobacteriia</taxon>
        <taxon>Flavobacteriales</taxon>
        <taxon>Owenweeksiaceae</taxon>
        <taxon>Owenweeksia</taxon>
    </lineage>
</organism>
<dbReference type="OrthoDB" id="1120859at2"/>
<dbReference type="Pfam" id="PF03992">
    <property type="entry name" value="ABM"/>
    <property type="match status" value="1"/>
</dbReference>
<sequence length="97" mass="11642">MIVRIVKMTFQPEKVKDFLENFDANKAKIRGFEGCEHLELLKEEGREDVYFTYSYWQNVEALENYRHSQLFKGVWKFTKTLFADKPQAWSVQSIDKQ</sequence>
<dbReference type="KEGG" id="oho:Oweho_1587"/>
<dbReference type="STRING" id="926562.Oweho_1587"/>
<evidence type="ECO:0000313" key="2">
    <source>
        <dbReference type="EMBL" id="AEV32577.1"/>
    </source>
</evidence>
<dbReference type="PROSITE" id="PS51725">
    <property type="entry name" value="ABM"/>
    <property type="match status" value="1"/>
</dbReference>
<dbReference type="eggNOG" id="COG2329">
    <property type="taxonomic scope" value="Bacteria"/>
</dbReference>
<dbReference type="SUPFAM" id="SSF54909">
    <property type="entry name" value="Dimeric alpha+beta barrel"/>
    <property type="match status" value="1"/>
</dbReference>
<accession>G8QZE9</accession>
<evidence type="ECO:0000313" key="3">
    <source>
        <dbReference type="Proteomes" id="UP000005631"/>
    </source>
</evidence>